<dbReference type="SUPFAM" id="SSF88713">
    <property type="entry name" value="Glycoside hydrolase/deacetylase"/>
    <property type="match status" value="1"/>
</dbReference>
<name>A0A6N9TSU5_DISTH</name>
<proteinExistence type="predicted"/>
<dbReference type="Gene3D" id="3.20.20.370">
    <property type="entry name" value="Glycoside hydrolase/deacetylase"/>
    <property type="match status" value="1"/>
</dbReference>
<dbReference type="Pfam" id="PF01522">
    <property type="entry name" value="Polysacc_deac_1"/>
    <property type="match status" value="1"/>
</dbReference>
<dbReference type="PROSITE" id="PS51677">
    <property type="entry name" value="NODB"/>
    <property type="match status" value="1"/>
</dbReference>
<dbReference type="RefSeq" id="WP_163299266.1">
    <property type="nucleotide sequence ID" value="NZ_JAAGRR010000125.1"/>
</dbReference>
<keyword evidence="2" id="KW-0378">Hydrolase</keyword>
<dbReference type="InterPro" id="IPR050248">
    <property type="entry name" value="Polysacc_deacetylase_ArnD"/>
</dbReference>
<dbReference type="Proteomes" id="UP000469346">
    <property type="component" value="Unassembled WGS sequence"/>
</dbReference>
<reference evidence="2 3" key="1">
    <citation type="submission" date="2020-02" db="EMBL/GenBank/DDBJ databases">
        <title>Comparative genomics of sulfur disproportionating microorganisms.</title>
        <authorList>
            <person name="Ward L.M."/>
            <person name="Bertran E."/>
            <person name="Johnston D.T."/>
        </authorList>
    </citation>
    <scope>NUCLEOTIDE SEQUENCE [LARGE SCALE GENOMIC DNA]</scope>
    <source>
        <strain evidence="2 3">DSM 100025</strain>
    </source>
</reference>
<gene>
    <name evidence="2" type="ORF">G3N55_09910</name>
</gene>
<dbReference type="EC" id="3.5.1.n3" evidence="2"/>
<dbReference type="InterPro" id="IPR011330">
    <property type="entry name" value="Glyco_hydro/deAcase_b/a-brl"/>
</dbReference>
<evidence type="ECO:0000259" key="1">
    <source>
        <dbReference type="PROSITE" id="PS51677"/>
    </source>
</evidence>
<sequence>MSRGAPVALKVDVDTHDGMRRGVPVLLEILARRGVRATFFLSFGPDNAGKAVFRLLREPVFLKKMLRTGAPSLYGWRTVLSGTLLPARPIASAFPDLVRRIEAEGHEAAVHAWDHRRWQDHLDRMDRAAVAAEFGRAFAAFSGILGRPPRATAAPGWQATAVSLEVQDGLGLRYASDLRGGPPCRLRAAGRAFRTLQVPTTGPCIEELLAVGVRRAADLRRALLDALAGEPFPVLAVHAEVEGGPYAEFFDALLSELLARHAGIRTLEATAERVLARPEAVPVRELARACLPGRAGTVATSG</sequence>
<dbReference type="GO" id="GO:0016810">
    <property type="term" value="F:hydrolase activity, acting on carbon-nitrogen (but not peptide) bonds"/>
    <property type="evidence" value="ECO:0007669"/>
    <property type="project" value="InterPro"/>
</dbReference>
<keyword evidence="3" id="KW-1185">Reference proteome</keyword>
<feature type="domain" description="NodB homology" evidence="1">
    <location>
        <begin position="5"/>
        <end position="267"/>
    </location>
</feature>
<dbReference type="AlphaFoldDB" id="A0A6N9TSU5"/>
<evidence type="ECO:0000313" key="3">
    <source>
        <dbReference type="Proteomes" id="UP000469346"/>
    </source>
</evidence>
<dbReference type="InterPro" id="IPR002509">
    <property type="entry name" value="NODB_dom"/>
</dbReference>
<dbReference type="GO" id="GO:0005975">
    <property type="term" value="P:carbohydrate metabolic process"/>
    <property type="evidence" value="ECO:0007669"/>
    <property type="project" value="InterPro"/>
</dbReference>
<evidence type="ECO:0000313" key="2">
    <source>
        <dbReference type="EMBL" id="NDY43153.1"/>
    </source>
</evidence>
<dbReference type="EMBL" id="JAAGRR010000125">
    <property type="protein sequence ID" value="NDY43153.1"/>
    <property type="molecule type" value="Genomic_DNA"/>
</dbReference>
<protein>
    <submittedName>
        <fullName evidence="2">4-deoxy-4-formamido-L-arabinose-phosphoundecaprenol deformylase</fullName>
        <ecNumber evidence="2">3.5.1.n3</ecNumber>
    </submittedName>
</protein>
<accession>A0A6N9TSU5</accession>
<dbReference type="PANTHER" id="PTHR10587:SF137">
    <property type="entry name" value="4-DEOXY-4-FORMAMIDO-L-ARABINOSE-PHOSPHOUNDECAPRENOL DEFORMYLASE ARND-RELATED"/>
    <property type="match status" value="1"/>
</dbReference>
<dbReference type="PANTHER" id="PTHR10587">
    <property type="entry name" value="GLYCOSYL TRANSFERASE-RELATED"/>
    <property type="match status" value="1"/>
</dbReference>
<organism evidence="2 3">
    <name type="scientific">Dissulfurirhabdus thermomarina</name>
    <dbReference type="NCBI Taxonomy" id="1765737"/>
    <lineage>
        <taxon>Bacteria</taxon>
        <taxon>Deltaproteobacteria</taxon>
        <taxon>Dissulfurirhabdaceae</taxon>
        <taxon>Dissulfurirhabdus</taxon>
    </lineage>
</organism>
<comment type="caution">
    <text evidence="2">The sequence shown here is derived from an EMBL/GenBank/DDBJ whole genome shotgun (WGS) entry which is preliminary data.</text>
</comment>